<evidence type="ECO:0000313" key="4">
    <source>
        <dbReference type="Proteomes" id="UP000664521"/>
    </source>
</evidence>
<evidence type="ECO:0000313" key="3">
    <source>
        <dbReference type="EMBL" id="CAF9937639.1"/>
    </source>
</evidence>
<dbReference type="AlphaFoldDB" id="A0A8H3G6X1"/>
<keyword evidence="4" id="KW-1185">Reference proteome</keyword>
<protein>
    <submittedName>
        <fullName evidence="3">Uncharacterized protein</fullName>
    </submittedName>
</protein>
<evidence type="ECO:0000256" key="2">
    <source>
        <dbReference type="SAM" id="MobiDB-lite"/>
    </source>
</evidence>
<dbReference type="Proteomes" id="UP000664521">
    <property type="component" value="Unassembled WGS sequence"/>
</dbReference>
<feature type="compositionally biased region" description="Polar residues" evidence="2">
    <location>
        <begin position="117"/>
        <end position="129"/>
    </location>
</feature>
<feature type="region of interest" description="Disordered" evidence="2">
    <location>
        <begin position="76"/>
        <end position="129"/>
    </location>
</feature>
<sequence length="510" mass="57162">MRVTRSMAAAVRDASSPLKSGTEVKHEEQVNEGAQWLLTHQTLFHYSDVPVYEEGSHVVSDQPAEDEGGVIMLGGSSPACEQGEESDDAGPLVTNETMGMDRSSPALKHDDDRGGSEVSQSDASISSLGPYQDDTNATLVWFKEDGNWSMRMDVETKLRTRVRSLEMEYTRLKDSRETAMRSFAEKYEEAKSNELELAALMEENADLTMSLGFQQKVEIDLTNTLESLWTAFPKLPVRKTVRLCQGKELGDLKEQILAFEGMVADLQAENKELKGIIQQHDRRSEIGGEVDSNKAALQETRVAELEEENTGLRVKLIDALEKLVATQEQTAKRIPLGDENGNKRVATGDEPVPKKPKLHTNKQLPILRFLQPSSMSSNRRYRCLVPTKVVSTGQEAGFQYVSGESLLTWNLRGTINSVLSQLDHIGTIHGRYAWQSAAALEENCAFCRLISRRECEWYEEGRACVRCTRHHRPCIVVHRYEGVEVAVLLPLPIEHRLGLLPGEPGFWIRR</sequence>
<proteinExistence type="predicted"/>
<accession>A0A8H3G6X1</accession>
<dbReference type="EMBL" id="CAJPDS010000103">
    <property type="protein sequence ID" value="CAF9937639.1"/>
    <property type="molecule type" value="Genomic_DNA"/>
</dbReference>
<keyword evidence="1" id="KW-0175">Coiled coil</keyword>
<reference evidence="3" key="1">
    <citation type="submission" date="2021-03" db="EMBL/GenBank/DDBJ databases">
        <authorList>
            <person name="Tagirdzhanova G."/>
        </authorList>
    </citation>
    <scope>NUCLEOTIDE SEQUENCE</scope>
</reference>
<gene>
    <name evidence="3" type="ORF">HETSPECPRED_000601</name>
</gene>
<comment type="caution">
    <text evidence="3">The sequence shown here is derived from an EMBL/GenBank/DDBJ whole genome shotgun (WGS) entry which is preliminary data.</text>
</comment>
<name>A0A8H3G6X1_9LECA</name>
<evidence type="ECO:0000256" key="1">
    <source>
        <dbReference type="SAM" id="Coils"/>
    </source>
</evidence>
<feature type="region of interest" description="Disordered" evidence="2">
    <location>
        <begin position="1"/>
        <end position="27"/>
    </location>
</feature>
<feature type="coiled-coil region" evidence="1">
    <location>
        <begin position="249"/>
        <end position="322"/>
    </location>
</feature>
<organism evidence="3 4">
    <name type="scientific">Heterodermia speciosa</name>
    <dbReference type="NCBI Taxonomy" id="116794"/>
    <lineage>
        <taxon>Eukaryota</taxon>
        <taxon>Fungi</taxon>
        <taxon>Dikarya</taxon>
        <taxon>Ascomycota</taxon>
        <taxon>Pezizomycotina</taxon>
        <taxon>Lecanoromycetes</taxon>
        <taxon>OSLEUM clade</taxon>
        <taxon>Lecanoromycetidae</taxon>
        <taxon>Caliciales</taxon>
        <taxon>Physciaceae</taxon>
        <taxon>Heterodermia</taxon>
    </lineage>
</organism>
<feature type="region of interest" description="Disordered" evidence="2">
    <location>
        <begin position="336"/>
        <end position="358"/>
    </location>
</feature>